<dbReference type="Proteomes" id="UP000091918">
    <property type="component" value="Unassembled WGS sequence"/>
</dbReference>
<protein>
    <submittedName>
        <fullName evidence="2">Uncharacterized protein</fullName>
    </submittedName>
</protein>
<dbReference type="AlphaFoldDB" id="A0A1B7NMR6"/>
<proteinExistence type="predicted"/>
<organism evidence="2 3">
    <name type="scientific">Emergomyces africanus</name>
    <dbReference type="NCBI Taxonomy" id="1955775"/>
    <lineage>
        <taxon>Eukaryota</taxon>
        <taxon>Fungi</taxon>
        <taxon>Dikarya</taxon>
        <taxon>Ascomycota</taxon>
        <taxon>Pezizomycotina</taxon>
        <taxon>Eurotiomycetes</taxon>
        <taxon>Eurotiomycetidae</taxon>
        <taxon>Onygenales</taxon>
        <taxon>Ajellomycetaceae</taxon>
        <taxon>Emergomyces</taxon>
    </lineage>
</organism>
<evidence type="ECO:0000313" key="2">
    <source>
        <dbReference type="EMBL" id="OAX78114.1"/>
    </source>
</evidence>
<sequence length="89" mass="9579">MVRIEELPDDFEESLNLNKPASTAPIPGAQAIFNETPFGIKENASKADPTTPSMPPGMASVKSHSAEEILEMMNKTPLFMTDLSKATDG</sequence>
<feature type="non-terminal residue" evidence="2">
    <location>
        <position position="89"/>
    </location>
</feature>
<dbReference type="EMBL" id="LGUA01001733">
    <property type="protein sequence ID" value="OAX78114.1"/>
    <property type="molecule type" value="Genomic_DNA"/>
</dbReference>
<gene>
    <name evidence="2" type="ORF">ACJ72_07583</name>
</gene>
<dbReference type="STRING" id="1658172.A0A1B7NMR6"/>
<dbReference type="OrthoDB" id="420195at2759"/>
<comment type="caution">
    <text evidence="2">The sequence shown here is derived from an EMBL/GenBank/DDBJ whole genome shotgun (WGS) entry which is preliminary data.</text>
</comment>
<keyword evidence="3" id="KW-1185">Reference proteome</keyword>
<feature type="region of interest" description="Disordered" evidence="1">
    <location>
        <begin position="1"/>
        <end position="27"/>
    </location>
</feature>
<feature type="region of interest" description="Disordered" evidence="1">
    <location>
        <begin position="41"/>
        <end position="64"/>
    </location>
</feature>
<evidence type="ECO:0000256" key="1">
    <source>
        <dbReference type="SAM" id="MobiDB-lite"/>
    </source>
</evidence>
<accession>A0A1B7NMR6</accession>
<name>A0A1B7NMR6_9EURO</name>
<reference evidence="2 3" key="1">
    <citation type="submission" date="2015-07" db="EMBL/GenBank/DDBJ databases">
        <title>Emmonsia species relationships and genome sequence.</title>
        <authorList>
            <person name="Cuomo C.A."/>
            <person name="Schwartz I.S."/>
            <person name="Kenyon C."/>
            <person name="de Hoog G.S."/>
            <person name="Govender N.P."/>
            <person name="Botha A."/>
            <person name="Moreno L."/>
            <person name="de Vries M."/>
            <person name="Munoz J.F."/>
            <person name="Stielow J.B."/>
        </authorList>
    </citation>
    <scope>NUCLEOTIDE SEQUENCE [LARGE SCALE GENOMIC DNA]</scope>
    <source>
        <strain evidence="2 3">CBS 136260</strain>
    </source>
</reference>
<evidence type="ECO:0000313" key="3">
    <source>
        <dbReference type="Proteomes" id="UP000091918"/>
    </source>
</evidence>